<reference evidence="1" key="1">
    <citation type="submission" date="2022-11" db="EMBL/GenBank/DDBJ databases">
        <authorList>
            <person name="Petersen C."/>
        </authorList>
    </citation>
    <scope>NUCLEOTIDE SEQUENCE</scope>
    <source>
        <strain evidence="1">IBT 21917</strain>
    </source>
</reference>
<reference evidence="1" key="2">
    <citation type="journal article" date="2023" name="IMA Fungus">
        <title>Comparative genomic study of the Penicillium genus elucidates a diverse pangenome and 15 lateral gene transfer events.</title>
        <authorList>
            <person name="Petersen C."/>
            <person name="Sorensen T."/>
            <person name="Nielsen M.R."/>
            <person name="Sondergaard T.E."/>
            <person name="Sorensen J.L."/>
            <person name="Fitzpatrick D.A."/>
            <person name="Frisvad J.C."/>
            <person name="Nielsen K.L."/>
        </authorList>
    </citation>
    <scope>NUCLEOTIDE SEQUENCE</scope>
    <source>
        <strain evidence="1">IBT 21917</strain>
    </source>
</reference>
<dbReference type="InterPro" id="IPR049556">
    <property type="entry name" value="PhiB"/>
</dbReference>
<dbReference type="InterPro" id="IPR008914">
    <property type="entry name" value="PEBP"/>
</dbReference>
<organism evidence="1 2">
    <name type="scientific">Penicillium capsulatum</name>
    <dbReference type="NCBI Taxonomy" id="69766"/>
    <lineage>
        <taxon>Eukaryota</taxon>
        <taxon>Fungi</taxon>
        <taxon>Dikarya</taxon>
        <taxon>Ascomycota</taxon>
        <taxon>Pezizomycotina</taxon>
        <taxon>Eurotiomycetes</taxon>
        <taxon>Eurotiomycetidae</taxon>
        <taxon>Eurotiales</taxon>
        <taxon>Aspergillaceae</taxon>
        <taxon>Penicillium</taxon>
    </lineage>
</organism>
<evidence type="ECO:0000313" key="2">
    <source>
        <dbReference type="Proteomes" id="UP001146351"/>
    </source>
</evidence>
<name>A0A9W9LGS3_9EURO</name>
<dbReference type="OrthoDB" id="10251855at2759"/>
<dbReference type="PANTHER" id="PTHR30289:SF1">
    <property type="entry name" value="PEBP (PHOSPHATIDYLETHANOLAMINE-BINDING PROTEIN) FAMILY PROTEIN"/>
    <property type="match status" value="1"/>
</dbReference>
<dbReference type="EMBL" id="JAPQKO010000006">
    <property type="protein sequence ID" value="KAJ5155322.1"/>
    <property type="molecule type" value="Genomic_DNA"/>
</dbReference>
<protein>
    <recommendedName>
        <fullName evidence="3">Phosphatidylethanolamine-binding protein</fullName>
    </recommendedName>
</protein>
<dbReference type="PANTHER" id="PTHR30289">
    <property type="entry name" value="UNCHARACTERIZED PROTEIN YBCL-RELATED"/>
    <property type="match status" value="1"/>
</dbReference>
<dbReference type="AlphaFoldDB" id="A0A9W9LGS3"/>
<gene>
    <name evidence="1" type="ORF">N7492_008125</name>
</gene>
<dbReference type="SUPFAM" id="SSF49777">
    <property type="entry name" value="PEBP-like"/>
    <property type="match status" value="1"/>
</dbReference>
<dbReference type="Gene3D" id="3.90.280.10">
    <property type="entry name" value="PEBP-like"/>
    <property type="match status" value="1"/>
</dbReference>
<dbReference type="Proteomes" id="UP001146351">
    <property type="component" value="Unassembled WGS sequence"/>
</dbReference>
<sequence>MNYIEYGFSRLFANAKGRDAKLFTKSAAFAQHTQSSILLECRDIGPSGSSLPVDLSADGAGHFPSLRWPAAAPETKEYLLVSEDPDAPLPNPIIHGLYYGIPPTATGVGADDFLETAEPHTLKGGFRYGKNRKGTVYIPPRPLVGHGPHRYFFTLVALTEPLDTSGFSALPTIEEVATAIKGKVFAWGEWVGSYERKWQ</sequence>
<dbReference type="InterPro" id="IPR036610">
    <property type="entry name" value="PEBP-like_sf"/>
</dbReference>
<keyword evidence="2" id="KW-1185">Reference proteome</keyword>
<dbReference type="CDD" id="cd00457">
    <property type="entry name" value="PEBP"/>
    <property type="match status" value="1"/>
</dbReference>
<evidence type="ECO:0000313" key="1">
    <source>
        <dbReference type="EMBL" id="KAJ5155322.1"/>
    </source>
</evidence>
<accession>A0A9W9LGS3</accession>
<proteinExistence type="predicted"/>
<comment type="caution">
    <text evidence="1">The sequence shown here is derived from an EMBL/GenBank/DDBJ whole genome shotgun (WGS) entry which is preliminary data.</text>
</comment>
<dbReference type="Pfam" id="PF01161">
    <property type="entry name" value="PBP"/>
    <property type="match status" value="1"/>
</dbReference>
<evidence type="ECO:0008006" key="3">
    <source>
        <dbReference type="Google" id="ProtNLM"/>
    </source>
</evidence>